<dbReference type="InterPro" id="IPR041678">
    <property type="entry name" value="TetR_C_16"/>
</dbReference>
<comment type="caution">
    <text evidence="2">The sequence shown here is derived from an EMBL/GenBank/DDBJ whole genome shotgun (WGS) entry which is preliminary data.</text>
</comment>
<name>A0ABV2UHW9_9ACTN</name>
<dbReference type="RefSeq" id="WP_356500517.1">
    <property type="nucleotide sequence ID" value="NZ_JBEXEF010000156.1"/>
</dbReference>
<protein>
    <recommendedName>
        <fullName evidence="1">Tetracyclin repressor-like C-terminal domain-containing protein</fullName>
    </recommendedName>
</protein>
<dbReference type="InterPro" id="IPR036271">
    <property type="entry name" value="Tet_transcr_reg_TetR-rel_C_sf"/>
</dbReference>
<evidence type="ECO:0000259" key="1">
    <source>
        <dbReference type="Pfam" id="PF17920"/>
    </source>
</evidence>
<proteinExistence type="predicted"/>
<dbReference type="Pfam" id="PF17920">
    <property type="entry name" value="TetR_C_16"/>
    <property type="match status" value="1"/>
</dbReference>
<dbReference type="SUPFAM" id="SSF48498">
    <property type="entry name" value="Tetracyclin repressor-like, C-terminal domain"/>
    <property type="match status" value="1"/>
</dbReference>
<evidence type="ECO:0000313" key="3">
    <source>
        <dbReference type="Proteomes" id="UP001550044"/>
    </source>
</evidence>
<evidence type="ECO:0000313" key="2">
    <source>
        <dbReference type="EMBL" id="MET8437029.1"/>
    </source>
</evidence>
<accession>A0ABV2UHW9</accession>
<dbReference type="Proteomes" id="UP001550044">
    <property type="component" value="Unassembled WGS sequence"/>
</dbReference>
<gene>
    <name evidence="2" type="ORF">ABZV61_30555</name>
</gene>
<organism evidence="2 3">
    <name type="scientific">Streptomyces sp. 900116325</name>
    <dbReference type="NCBI Taxonomy" id="3154295"/>
    <lineage>
        <taxon>Bacteria</taxon>
        <taxon>Bacillati</taxon>
        <taxon>Actinomycetota</taxon>
        <taxon>Actinomycetes</taxon>
        <taxon>Kitasatosporales</taxon>
        <taxon>Streptomycetaceae</taxon>
        <taxon>Streptomyces</taxon>
    </lineage>
</organism>
<feature type="domain" description="Tetracyclin repressor-like C-terminal" evidence="1">
    <location>
        <begin position="15"/>
        <end position="86"/>
    </location>
</feature>
<dbReference type="EMBL" id="JBEXIP010000032">
    <property type="protein sequence ID" value="MET8437029.1"/>
    <property type="molecule type" value="Genomic_DNA"/>
</dbReference>
<keyword evidence="3" id="KW-1185">Reference proteome</keyword>
<sequence>MFVRHDAGRGRVRTAPRVLRDTFGPRMQDQVLGNAADQAHTQDAALAVARLMGVAVDRYVIKAEPLTTMTRDELVRVVAPVVQYYLTGTPHTGL</sequence>
<reference evidence="2 3" key="1">
    <citation type="submission" date="2024-06" db="EMBL/GenBank/DDBJ databases">
        <title>The Natural Products Discovery Center: Release of the First 8490 Sequenced Strains for Exploring Actinobacteria Biosynthetic Diversity.</title>
        <authorList>
            <person name="Kalkreuter E."/>
            <person name="Kautsar S.A."/>
            <person name="Yang D."/>
            <person name="Bader C.D."/>
            <person name="Teijaro C.N."/>
            <person name="Fluegel L."/>
            <person name="Davis C.M."/>
            <person name="Simpson J.R."/>
            <person name="Lauterbach L."/>
            <person name="Steele A.D."/>
            <person name="Gui C."/>
            <person name="Meng S."/>
            <person name="Li G."/>
            <person name="Viehrig K."/>
            <person name="Ye F."/>
            <person name="Su P."/>
            <person name="Kiefer A.F."/>
            <person name="Nichols A."/>
            <person name="Cepeda A.J."/>
            <person name="Yan W."/>
            <person name="Fan B."/>
            <person name="Jiang Y."/>
            <person name="Adhikari A."/>
            <person name="Zheng C.-J."/>
            <person name="Schuster L."/>
            <person name="Cowan T.M."/>
            <person name="Smanski M.J."/>
            <person name="Chevrette M.G."/>
            <person name="De Carvalho L.P.S."/>
            <person name="Shen B."/>
        </authorList>
    </citation>
    <scope>NUCLEOTIDE SEQUENCE [LARGE SCALE GENOMIC DNA]</scope>
    <source>
        <strain evidence="2 3">NPDC005137</strain>
    </source>
</reference>
<dbReference type="Gene3D" id="1.10.357.10">
    <property type="entry name" value="Tetracycline Repressor, domain 2"/>
    <property type="match status" value="1"/>
</dbReference>